<organism evidence="1 2">
    <name type="scientific">Candidatus Nitrosotenuis uzonensis</name>
    <dbReference type="NCBI Taxonomy" id="1407055"/>
    <lineage>
        <taxon>Archaea</taxon>
        <taxon>Nitrososphaerota</taxon>
        <taxon>Candidatus Nitrosotenuis</taxon>
    </lineage>
</organism>
<evidence type="ECO:0000313" key="1">
    <source>
        <dbReference type="EMBL" id="CAE6494441.1"/>
    </source>
</evidence>
<proteinExistence type="predicted"/>
<reference evidence="1" key="1">
    <citation type="submission" date="2021-02" db="EMBL/GenBank/DDBJ databases">
        <authorList>
            <person name="Han P."/>
        </authorList>
    </citation>
    <scope>NUCLEOTIDE SEQUENCE</scope>
    <source>
        <strain evidence="1">Candidatus Nitrosotenuis uzonensis 5A</strain>
    </source>
</reference>
<dbReference type="EMBL" id="CAJNAQ010000005">
    <property type="protein sequence ID" value="CAE6494441.1"/>
    <property type="molecule type" value="Genomic_DNA"/>
</dbReference>
<dbReference type="AlphaFoldDB" id="A0A812F046"/>
<sequence>MTAAQTELNKLGKKVELLSKAMHLLLFEEKETLSKKESKEIEKRLSAYLKGKKSEFVNLEDVTNAGSKNTQKRTKRA</sequence>
<comment type="caution">
    <text evidence="1">The sequence shown here is derived from an EMBL/GenBank/DDBJ whole genome shotgun (WGS) entry which is preliminary data.</text>
</comment>
<protein>
    <submittedName>
        <fullName evidence="1">Uncharacterized protein</fullName>
    </submittedName>
</protein>
<evidence type="ECO:0000313" key="2">
    <source>
        <dbReference type="Proteomes" id="UP000655759"/>
    </source>
</evidence>
<dbReference type="RefSeq" id="WP_205099199.1">
    <property type="nucleotide sequence ID" value="NZ_CAJNAQ010000005.1"/>
</dbReference>
<accession>A0A812F046</accession>
<dbReference type="Proteomes" id="UP000655759">
    <property type="component" value="Unassembled WGS sequence"/>
</dbReference>
<name>A0A812F046_9ARCH</name>
<gene>
    <name evidence="1" type="ORF">NUZ5A_50284</name>
</gene>